<dbReference type="Pfam" id="PF03000">
    <property type="entry name" value="NPH3"/>
    <property type="match status" value="1"/>
</dbReference>
<protein>
    <recommendedName>
        <fullName evidence="3">NPH3 domain-containing protein</fullName>
    </recommendedName>
</protein>
<comment type="similarity">
    <text evidence="2">Belongs to the NPH3 family.</text>
</comment>
<dbReference type="UniPathway" id="UPA00143"/>
<dbReference type="InterPro" id="IPR043454">
    <property type="entry name" value="NPH3/RPT2-like"/>
</dbReference>
<accession>A0A5N6MY19</accession>
<dbReference type="PROSITE" id="PS51649">
    <property type="entry name" value="NPH3"/>
    <property type="match status" value="1"/>
</dbReference>
<feature type="domain" description="NPH3" evidence="3">
    <location>
        <begin position="1"/>
        <end position="130"/>
    </location>
</feature>
<sequence>MIIMKETLYDVDCVQRIHLLARRIETLMLVGKLIDGYLSEIAFDANLKPEKFLELAFALPETTRLYDDGLYRSVDVYLKAHPWLPEADREKICGVLDCRKLTLEVCTHAAQNEQLPLRAVVQVLFFEQLQLRQAIAGMLMSGDIGQSNMQRPQEVLPQDEQERGVGSTWPTAVKRIRCCDQTWIA</sequence>
<dbReference type="OrthoDB" id="624345at2759"/>
<dbReference type="EMBL" id="SZYD01000014">
    <property type="protein sequence ID" value="KAD4178794.1"/>
    <property type="molecule type" value="Genomic_DNA"/>
</dbReference>
<gene>
    <name evidence="4" type="ORF">E3N88_27385</name>
</gene>
<proteinExistence type="inferred from homology"/>
<keyword evidence="5" id="KW-1185">Reference proteome</keyword>
<evidence type="ECO:0000313" key="5">
    <source>
        <dbReference type="Proteomes" id="UP000326396"/>
    </source>
</evidence>
<dbReference type="InterPro" id="IPR027356">
    <property type="entry name" value="NPH3_dom"/>
</dbReference>
<organism evidence="4 5">
    <name type="scientific">Mikania micrantha</name>
    <name type="common">bitter vine</name>
    <dbReference type="NCBI Taxonomy" id="192012"/>
    <lineage>
        <taxon>Eukaryota</taxon>
        <taxon>Viridiplantae</taxon>
        <taxon>Streptophyta</taxon>
        <taxon>Embryophyta</taxon>
        <taxon>Tracheophyta</taxon>
        <taxon>Spermatophyta</taxon>
        <taxon>Magnoliopsida</taxon>
        <taxon>eudicotyledons</taxon>
        <taxon>Gunneridae</taxon>
        <taxon>Pentapetalae</taxon>
        <taxon>asterids</taxon>
        <taxon>campanulids</taxon>
        <taxon>Asterales</taxon>
        <taxon>Asteraceae</taxon>
        <taxon>Asteroideae</taxon>
        <taxon>Heliantheae alliance</taxon>
        <taxon>Eupatorieae</taxon>
        <taxon>Mikania</taxon>
    </lineage>
</organism>
<dbReference type="GO" id="GO:0016567">
    <property type="term" value="P:protein ubiquitination"/>
    <property type="evidence" value="ECO:0007669"/>
    <property type="project" value="UniProtKB-UniPathway"/>
</dbReference>
<dbReference type="PANTHER" id="PTHR32370">
    <property type="entry name" value="OS12G0117600 PROTEIN"/>
    <property type="match status" value="1"/>
</dbReference>
<keyword evidence="1" id="KW-0833">Ubl conjugation pathway</keyword>
<evidence type="ECO:0000256" key="2">
    <source>
        <dbReference type="PROSITE-ProRule" id="PRU00982"/>
    </source>
</evidence>
<dbReference type="AlphaFoldDB" id="A0A5N6MY19"/>
<reference evidence="4 5" key="1">
    <citation type="submission" date="2019-05" db="EMBL/GenBank/DDBJ databases">
        <title>Mikania micrantha, genome provides insights into the molecular mechanism of rapid growth.</title>
        <authorList>
            <person name="Liu B."/>
        </authorList>
    </citation>
    <scope>NUCLEOTIDE SEQUENCE [LARGE SCALE GENOMIC DNA]</scope>
    <source>
        <strain evidence="4">NLD-2019</strain>
        <tissue evidence="4">Leaf</tissue>
    </source>
</reference>
<evidence type="ECO:0000259" key="3">
    <source>
        <dbReference type="PROSITE" id="PS51649"/>
    </source>
</evidence>
<dbReference type="Proteomes" id="UP000326396">
    <property type="component" value="Linkage Group LG4"/>
</dbReference>
<comment type="caution">
    <text evidence="4">The sequence shown here is derived from an EMBL/GenBank/DDBJ whole genome shotgun (WGS) entry which is preliminary data.</text>
</comment>
<evidence type="ECO:0000256" key="1">
    <source>
        <dbReference type="ARBA" id="ARBA00022786"/>
    </source>
</evidence>
<name>A0A5N6MY19_9ASTR</name>
<evidence type="ECO:0000313" key="4">
    <source>
        <dbReference type="EMBL" id="KAD4178794.1"/>
    </source>
</evidence>